<evidence type="ECO:0000313" key="2">
    <source>
        <dbReference type="EMBL" id="KAG9238816.1"/>
    </source>
</evidence>
<sequence>MAASQRDPEDMERTFKEIEVTAFRFQSQAERFPSINDFQEVPRVAQWRMNLTALSQEHNLYFVAIGSEIHITVPENNKQTIPGKPNAIIELPTTEQSLQVNGQIDSQNSHDVNHLIVGKLGEFEILLACCDDGDVLAIYTHVIKAAMENYKTEFLFTRRHQQGPASHRAWEERLDNCWGSNMQPMFHQNVGVSAWGLAIHQQSRLIAVSSNYHEITMFAFALHDEADSSSDGKLSEIQTGEEFSSSMPPGDSPNQRGYSWKKVIHLDARGHNVPTLAFASGLDGEAEVLLAADILGNLWKLDVGPTQVEVDELEPVRRVYKANEGFRQRDMMGWGVLVLPLTQFKPQSTARSALGMFQLDTIDNSTRFNKFGSTEDFYIDISESQYDIRDPSIKAATKHQGSYMAYMEDRVEEYVPEWNPTLTHPIVTMKSYSQQSRSLLDDQFILPDGSAILRTYASDVELLPPTHLVPRTVFKSILHHPTRGTYPEGVFQQNRLNMLASIPELHLVIVASQKGDAALLTLTRLDQRFSIHGPVCTFRLDHIVPLQQHIPVERSALMGMATSRIWTEARGDGIHDTAENPRWRLLLHYMDQSILSYELWRNEGGDMVVL</sequence>
<dbReference type="Pfam" id="PF08728">
    <property type="entry name" value="CRT10"/>
    <property type="match status" value="1"/>
</dbReference>
<keyword evidence="3" id="KW-1185">Reference proteome</keyword>
<dbReference type="InterPro" id="IPR014839">
    <property type="entry name" value="Crt10"/>
</dbReference>
<comment type="caution">
    <text evidence="2">The sequence shown here is derived from an EMBL/GenBank/DDBJ whole genome shotgun (WGS) entry which is preliminary data.</text>
</comment>
<evidence type="ECO:0000313" key="3">
    <source>
        <dbReference type="Proteomes" id="UP000824998"/>
    </source>
</evidence>
<proteinExistence type="predicted"/>
<gene>
    <name evidence="2" type="ORF">BJ875DRAFT_415531</name>
</gene>
<protein>
    <submittedName>
        <fullName evidence="2">Uncharacterized protein</fullName>
    </submittedName>
</protein>
<accession>A0A9P8CB43</accession>
<organism evidence="2 3">
    <name type="scientific">Amylocarpus encephaloides</name>
    <dbReference type="NCBI Taxonomy" id="45428"/>
    <lineage>
        <taxon>Eukaryota</taxon>
        <taxon>Fungi</taxon>
        <taxon>Dikarya</taxon>
        <taxon>Ascomycota</taxon>
        <taxon>Pezizomycotina</taxon>
        <taxon>Leotiomycetes</taxon>
        <taxon>Helotiales</taxon>
        <taxon>Helotiales incertae sedis</taxon>
        <taxon>Amylocarpus</taxon>
    </lineage>
</organism>
<dbReference type="OrthoDB" id="5591786at2759"/>
<evidence type="ECO:0000256" key="1">
    <source>
        <dbReference type="SAM" id="MobiDB-lite"/>
    </source>
</evidence>
<dbReference type="AlphaFoldDB" id="A0A9P8CB43"/>
<dbReference type="Proteomes" id="UP000824998">
    <property type="component" value="Unassembled WGS sequence"/>
</dbReference>
<name>A0A9P8CB43_9HELO</name>
<feature type="region of interest" description="Disordered" evidence="1">
    <location>
        <begin position="230"/>
        <end position="254"/>
    </location>
</feature>
<reference evidence="2" key="1">
    <citation type="journal article" date="2021" name="IMA Fungus">
        <title>Genomic characterization of three marine fungi, including Emericellopsis atlantica sp. nov. with signatures of a generalist lifestyle and marine biomass degradation.</title>
        <authorList>
            <person name="Hagestad O.C."/>
            <person name="Hou L."/>
            <person name="Andersen J.H."/>
            <person name="Hansen E.H."/>
            <person name="Altermark B."/>
            <person name="Li C."/>
            <person name="Kuhnert E."/>
            <person name="Cox R.J."/>
            <person name="Crous P.W."/>
            <person name="Spatafora J.W."/>
            <person name="Lail K."/>
            <person name="Amirebrahimi M."/>
            <person name="Lipzen A."/>
            <person name="Pangilinan J."/>
            <person name="Andreopoulos W."/>
            <person name="Hayes R.D."/>
            <person name="Ng V."/>
            <person name="Grigoriev I.V."/>
            <person name="Jackson S.A."/>
            <person name="Sutton T.D.S."/>
            <person name="Dobson A.D.W."/>
            <person name="Rama T."/>
        </authorList>
    </citation>
    <scope>NUCLEOTIDE SEQUENCE</scope>
    <source>
        <strain evidence="2">TRa018bII</strain>
    </source>
</reference>
<dbReference type="EMBL" id="MU251365">
    <property type="protein sequence ID" value="KAG9238816.1"/>
    <property type="molecule type" value="Genomic_DNA"/>
</dbReference>